<evidence type="ECO:0000313" key="1">
    <source>
        <dbReference type="EMBL" id="CAD6494543.1"/>
    </source>
</evidence>
<sequence length="55" mass="6192">MGVQSSLKLHESFTSPDEFTNSRLAIKEDEFRSYIKSRKYLNKSLGGIGNMPPVS</sequence>
<dbReference type="Proteomes" id="UP000612009">
    <property type="component" value="Unassembled WGS sequence"/>
</dbReference>
<dbReference type="AlphaFoldDB" id="A0A811TFQ1"/>
<gene>
    <name evidence="1" type="ORF">LAKADJCE_00823</name>
</gene>
<organism evidence="1 2">
    <name type="scientific">Candidatus Argoarchaeum ethanivorans</name>
    <dbReference type="NCBI Taxonomy" id="2608793"/>
    <lineage>
        <taxon>Archaea</taxon>
        <taxon>Methanobacteriati</taxon>
        <taxon>Methanobacteriota</taxon>
        <taxon>Stenosarchaea group</taxon>
        <taxon>Methanomicrobia</taxon>
        <taxon>Methanosarcinales</taxon>
        <taxon>Methanosarcinales incertae sedis</taxon>
        <taxon>GOM Arc I cluster</taxon>
        <taxon>Candidatus Argoarchaeum</taxon>
    </lineage>
</organism>
<comment type="caution">
    <text evidence="1">The sequence shown here is derived from an EMBL/GenBank/DDBJ whole genome shotgun (WGS) entry which is preliminary data.</text>
</comment>
<name>A0A811TFQ1_9EURY</name>
<reference evidence="1" key="1">
    <citation type="submission" date="2020-10" db="EMBL/GenBank/DDBJ databases">
        <authorList>
            <person name="Hahn C.J."/>
            <person name="Laso-Perez R."/>
            <person name="Vulcano F."/>
            <person name="Vaziourakis K.-M."/>
            <person name="Stokke R."/>
            <person name="Steen I.H."/>
            <person name="Teske A."/>
            <person name="Boetius A."/>
            <person name="Liebeke M."/>
            <person name="Amann R."/>
            <person name="Knittel K."/>
        </authorList>
    </citation>
    <scope>NUCLEOTIDE SEQUENCE</scope>
    <source>
        <strain evidence="1">Gfbio:e3339647-f889-4370-9287-4fb5cb688e4c:AG392J18_GoMArc1</strain>
    </source>
</reference>
<proteinExistence type="predicted"/>
<evidence type="ECO:0000313" key="2">
    <source>
        <dbReference type="Proteomes" id="UP000612009"/>
    </source>
</evidence>
<dbReference type="EMBL" id="CAJHIR010000060">
    <property type="protein sequence ID" value="CAD6494543.1"/>
    <property type="molecule type" value="Genomic_DNA"/>
</dbReference>
<accession>A0A811TFQ1</accession>
<protein>
    <submittedName>
        <fullName evidence="1">Uncharacterized protein</fullName>
    </submittedName>
</protein>